<gene>
    <name evidence="1" type="ORF">GIX81_01490</name>
</gene>
<reference evidence="1 2" key="1">
    <citation type="submission" date="2019-11" db="EMBL/GenBank/DDBJ databases">
        <title>Draft genome sequence of 12 host-associated Lactobacillus reuteri rodent strains.</title>
        <authorList>
            <person name="Zhang S."/>
            <person name="Ozcam M."/>
            <person name="Van Pijkeren J.P."/>
        </authorList>
    </citation>
    <scope>NUCLEOTIDE SEQUENCE [LARGE SCALE GENOMIC DNA]</scope>
    <source>
        <strain evidence="1 2">Lr4020</strain>
    </source>
</reference>
<evidence type="ECO:0000313" key="2">
    <source>
        <dbReference type="Proteomes" id="UP000472879"/>
    </source>
</evidence>
<dbReference type="RefSeq" id="WP_153704522.1">
    <property type="nucleotide sequence ID" value="NZ_WJNA01000003.1"/>
</dbReference>
<proteinExistence type="predicted"/>
<name>A0A6L5P1I6_LIMRT</name>
<comment type="caution">
    <text evidence="1">The sequence shown here is derived from an EMBL/GenBank/DDBJ whole genome shotgun (WGS) entry which is preliminary data.</text>
</comment>
<protein>
    <submittedName>
        <fullName evidence="1">Uncharacterized protein</fullName>
    </submittedName>
</protein>
<sequence>MKEAMSKNNDPKVELPFSYLVKILSRYVQEHVTYESLQAKITNTFRKSSNEQMPEWSKKSQEELCKKADSEVIRKLKERIANRGK</sequence>
<dbReference type="EMBL" id="WJNA01000003">
    <property type="protein sequence ID" value="MRH08148.1"/>
    <property type="molecule type" value="Genomic_DNA"/>
</dbReference>
<organism evidence="1 2">
    <name type="scientific">Limosilactobacillus reuteri</name>
    <name type="common">Lactobacillus reuteri</name>
    <dbReference type="NCBI Taxonomy" id="1598"/>
    <lineage>
        <taxon>Bacteria</taxon>
        <taxon>Bacillati</taxon>
        <taxon>Bacillota</taxon>
        <taxon>Bacilli</taxon>
        <taxon>Lactobacillales</taxon>
        <taxon>Lactobacillaceae</taxon>
        <taxon>Limosilactobacillus</taxon>
    </lineage>
</organism>
<dbReference type="AlphaFoldDB" id="A0A6L5P1I6"/>
<dbReference type="Proteomes" id="UP000472879">
    <property type="component" value="Unassembled WGS sequence"/>
</dbReference>
<accession>A0A6L5P1I6</accession>
<evidence type="ECO:0000313" key="1">
    <source>
        <dbReference type="EMBL" id="MRH08148.1"/>
    </source>
</evidence>